<dbReference type="AlphaFoldDB" id="A0A2T6C9Y2"/>
<dbReference type="Pfam" id="PF01464">
    <property type="entry name" value="SLT"/>
    <property type="match status" value="1"/>
</dbReference>
<feature type="domain" description="Transglycosylase SLT" evidence="3">
    <location>
        <begin position="116"/>
        <end position="176"/>
    </location>
</feature>
<proteinExistence type="inferred from homology"/>
<evidence type="ECO:0000259" key="3">
    <source>
        <dbReference type="Pfam" id="PF01464"/>
    </source>
</evidence>
<sequence>MRRLIAAAFGLCLIAQTSLATEQNPWAGFYRLLSPNAQNTPYPTTFCLSAILDAQVRYDIPNNLLLAIGLQEAGRRVNGELTVWPWTANYDGEGVFFGSKQAMEAWVRQKQADGASSIDVGCMQVNQKWHGQHFASLEDAGDPETNVDYAARFLRALYAETNDWWDAAGRYHSSTDTYKDIYLRKLSHNQELAETHLAQFTQEVRFGQSQAPEARPAPTMGWSADMTGTGATQMNDSLSIYSALPIQPILPAYSEVN</sequence>
<organism evidence="4 5">
    <name type="scientific">Sulfitobacter mediterraneus</name>
    <dbReference type="NCBI Taxonomy" id="83219"/>
    <lineage>
        <taxon>Bacteria</taxon>
        <taxon>Pseudomonadati</taxon>
        <taxon>Pseudomonadota</taxon>
        <taxon>Alphaproteobacteria</taxon>
        <taxon>Rhodobacterales</taxon>
        <taxon>Roseobacteraceae</taxon>
        <taxon>Sulfitobacter</taxon>
    </lineage>
</organism>
<feature type="chain" id="PRO_5015686033" evidence="2">
    <location>
        <begin position="21"/>
        <end position="257"/>
    </location>
</feature>
<name>A0A2T6C9Y2_9RHOB</name>
<dbReference type="SUPFAM" id="SSF53955">
    <property type="entry name" value="Lysozyme-like"/>
    <property type="match status" value="1"/>
</dbReference>
<comment type="similarity">
    <text evidence="1">Belongs to the virb1 family.</text>
</comment>
<dbReference type="InterPro" id="IPR023346">
    <property type="entry name" value="Lysozyme-like_dom_sf"/>
</dbReference>
<protein>
    <submittedName>
        <fullName evidence="4">Transglycosylase-like protein with SLT domain</fullName>
    </submittedName>
</protein>
<reference evidence="4 5" key="1">
    <citation type="submission" date="2018-04" db="EMBL/GenBank/DDBJ databases">
        <title>Genomic Encyclopedia of Archaeal and Bacterial Type Strains, Phase II (KMG-II): from individual species to whole genera.</title>
        <authorList>
            <person name="Goeker M."/>
        </authorList>
    </citation>
    <scope>NUCLEOTIDE SEQUENCE [LARGE SCALE GENOMIC DNA]</scope>
    <source>
        <strain evidence="4 5">DSM 12244</strain>
    </source>
</reference>
<evidence type="ECO:0000256" key="1">
    <source>
        <dbReference type="ARBA" id="ARBA00009387"/>
    </source>
</evidence>
<evidence type="ECO:0000313" key="4">
    <source>
        <dbReference type="EMBL" id="PTX65125.1"/>
    </source>
</evidence>
<dbReference type="Proteomes" id="UP000244092">
    <property type="component" value="Unassembled WGS sequence"/>
</dbReference>
<dbReference type="InterPro" id="IPR008258">
    <property type="entry name" value="Transglycosylase_SLT_dom_1"/>
</dbReference>
<evidence type="ECO:0000256" key="2">
    <source>
        <dbReference type="SAM" id="SignalP"/>
    </source>
</evidence>
<dbReference type="OrthoDB" id="5945995at2"/>
<dbReference type="CDD" id="cd13400">
    <property type="entry name" value="LT_IagB-like"/>
    <property type="match status" value="1"/>
</dbReference>
<accession>A0A2T6C9Y2</accession>
<dbReference type="EMBL" id="QBKU01000014">
    <property type="protein sequence ID" value="PTX65125.1"/>
    <property type="molecule type" value="Genomic_DNA"/>
</dbReference>
<evidence type="ECO:0000313" key="5">
    <source>
        <dbReference type="Proteomes" id="UP000244092"/>
    </source>
</evidence>
<comment type="caution">
    <text evidence="4">The sequence shown here is derived from an EMBL/GenBank/DDBJ whole genome shotgun (WGS) entry which is preliminary data.</text>
</comment>
<keyword evidence="2" id="KW-0732">Signal</keyword>
<dbReference type="RefSeq" id="WP_025048534.1">
    <property type="nucleotide sequence ID" value="NZ_QBKU01000014.1"/>
</dbReference>
<gene>
    <name evidence="4" type="ORF">C8N31_11443</name>
</gene>
<dbReference type="Gene3D" id="1.10.530.10">
    <property type="match status" value="1"/>
</dbReference>
<feature type="signal peptide" evidence="2">
    <location>
        <begin position="1"/>
        <end position="20"/>
    </location>
</feature>